<keyword evidence="4 9" id="KW-0547">Nucleotide-binding</keyword>
<feature type="domain" description="Fibronectin type-III" evidence="13">
    <location>
        <begin position="689"/>
        <end position="790"/>
    </location>
</feature>
<evidence type="ECO:0000259" key="12">
    <source>
        <dbReference type="PROSITE" id="PS50835"/>
    </source>
</evidence>
<dbReference type="InterPro" id="IPR011009">
    <property type="entry name" value="Kinase-like_dom_sf"/>
</dbReference>
<reference evidence="14 15" key="1">
    <citation type="submission" date="2024-10" db="EMBL/GenBank/DDBJ databases">
        <authorList>
            <person name="Kim D."/>
        </authorList>
    </citation>
    <scope>NUCLEOTIDE SEQUENCE [LARGE SCALE GENOMIC DNA]</scope>
    <source>
        <strain evidence="14">BH-2024</strain>
    </source>
</reference>
<dbReference type="InterPro" id="IPR036179">
    <property type="entry name" value="Ig-like_dom_sf"/>
</dbReference>
<accession>A0ABD2JT94</accession>
<dbReference type="GO" id="GO:0004674">
    <property type="term" value="F:protein serine/threonine kinase activity"/>
    <property type="evidence" value="ECO:0007669"/>
    <property type="project" value="UniProtKB-KW"/>
</dbReference>
<feature type="domain" description="Ig-like" evidence="12">
    <location>
        <begin position="450"/>
        <end position="541"/>
    </location>
</feature>
<evidence type="ECO:0000256" key="1">
    <source>
        <dbReference type="ARBA" id="ARBA00012513"/>
    </source>
</evidence>
<evidence type="ECO:0000256" key="7">
    <source>
        <dbReference type="ARBA" id="ARBA00047899"/>
    </source>
</evidence>
<evidence type="ECO:0000256" key="3">
    <source>
        <dbReference type="ARBA" id="ARBA00022679"/>
    </source>
</evidence>
<feature type="region of interest" description="Disordered" evidence="10">
    <location>
        <begin position="231"/>
        <end position="274"/>
    </location>
</feature>
<name>A0ABD2JT94_9BILA</name>
<dbReference type="InterPro" id="IPR000719">
    <property type="entry name" value="Prot_kinase_dom"/>
</dbReference>
<evidence type="ECO:0000256" key="10">
    <source>
        <dbReference type="SAM" id="MobiDB-lite"/>
    </source>
</evidence>
<dbReference type="PANTHER" id="PTHR24419:SF18">
    <property type="entry name" value="SERINE_THREONINE-PROTEIN KINASE HASPIN"/>
    <property type="match status" value="1"/>
</dbReference>
<dbReference type="InterPro" id="IPR013783">
    <property type="entry name" value="Ig-like_fold"/>
</dbReference>
<feature type="compositionally biased region" description="Low complexity" evidence="10">
    <location>
        <begin position="313"/>
        <end position="329"/>
    </location>
</feature>
<comment type="catalytic activity">
    <reaction evidence="8">
        <text>L-seryl-[protein] + ATP = O-phospho-L-seryl-[protein] + ADP + H(+)</text>
        <dbReference type="Rhea" id="RHEA:17989"/>
        <dbReference type="Rhea" id="RHEA-COMP:9863"/>
        <dbReference type="Rhea" id="RHEA-COMP:11604"/>
        <dbReference type="ChEBI" id="CHEBI:15378"/>
        <dbReference type="ChEBI" id="CHEBI:29999"/>
        <dbReference type="ChEBI" id="CHEBI:30616"/>
        <dbReference type="ChEBI" id="CHEBI:83421"/>
        <dbReference type="ChEBI" id="CHEBI:456216"/>
        <dbReference type="EC" id="2.7.11.1"/>
    </reaction>
</comment>
<dbReference type="PRINTS" id="PR00014">
    <property type="entry name" value="FNTYPEIII"/>
</dbReference>
<feature type="compositionally biased region" description="Basic and acidic residues" evidence="10">
    <location>
        <begin position="348"/>
        <end position="370"/>
    </location>
</feature>
<feature type="domain" description="Fibronectin type-III" evidence="13">
    <location>
        <begin position="106"/>
        <end position="207"/>
    </location>
</feature>
<dbReference type="InterPro" id="IPR007110">
    <property type="entry name" value="Ig-like_dom"/>
</dbReference>
<dbReference type="GO" id="GO:0005524">
    <property type="term" value="F:ATP binding"/>
    <property type="evidence" value="ECO:0007669"/>
    <property type="project" value="UniProtKB-UniRule"/>
</dbReference>
<keyword evidence="2" id="KW-0723">Serine/threonine-protein kinase</keyword>
<dbReference type="InterPro" id="IPR036116">
    <property type="entry name" value="FN3_sf"/>
</dbReference>
<feature type="region of interest" description="Disordered" evidence="10">
    <location>
        <begin position="813"/>
        <end position="856"/>
    </location>
</feature>
<comment type="catalytic activity">
    <reaction evidence="7">
        <text>L-threonyl-[protein] + ATP = O-phospho-L-threonyl-[protein] + ADP + H(+)</text>
        <dbReference type="Rhea" id="RHEA:46608"/>
        <dbReference type="Rhea" id="RHEA-COMP:11060"/>
        <dbReference type="Rhea" id="RHEA-COMP:11605"/>
        <dbReference type="ChEBI" id="CHEBI:15378"/>
        <dbReference type="ChEBI" id="CHEBI:30013"/>
        <dbReference type="ChEBI" id="CHEBI:30616"/>
        <dbReference type="ChEBI" id="CHEBI:61977"/>
        <dbReference type="ChEBI" id="CHEBI:456216"/>
        <dbReference type="EC" id="2.7.11.1"/>
    </reaction>
</comment>
<dbReference type="EC" id="2.7.11.1" evidence="1"/>
<feature type="domain" description="Fibronectin type-III" evidence="13">
    <location>
        <begin position="546"/>
        <end position="640"/>
    </location>
</feature>
<evidence type="ECO:0000256" key="8">
    <source>
        <dbReference type="ARBA" id="ARBA00048679"/>
    </source>
</evidence>
<dbReference type="SUPFAM" id="SSF49265">
    <property type="entry name" value="Fibronectin type III"/>
    <property type="match status" value="3"/>
</dbReference>
<feature type="compositionally biased region" description="Polar residues" evidence="10">
    <location>
        <begin position="1261"/>
        <end position="1271"/>
    </location>
</feature>
<dbReference type="PROSITE" id="PS50835">
    <property type="entry name" value="IG_LIKE"/>
    <property type="match status" value="1"/>
</dbReference>
<dbReference type="PROSITE" id="PS00107">
    <property type="entry name" value="PROTEIN_KINASE_ATP"/>
    <property type="match status" value="1"/>
</dbReference>
<evidence type="ECO:0000256" key="9">
    <source>
        <dbReference type="PROSITE-ProRule" id="PRU10141"/>
    </source>
</evidence>
<feature type="binding site" evidence="9">
    <location>
        <position position="1000"/>
    </location>
    <ligand>
        <name>ATP</name>
        <dbReference type="ChEBI" id="CHEBI:30616"/>
    </ligand>
</feature>
<evidence type="ECO:0000256" key="2">
    <source>
        <dbReference type="ARBA" id="ARBA00022527"/>
    </source>
</evidence>
<evidence type="ECO:0000313" key="15">
    <source>
        <dbReference type="Proteomes" id="UP001620626"/>
    </source>
</evidence>
<dbReference type="GO" id="GO:0035173">
    <property type="term" value="F:histone kinase activity"/>
    <property type="evidence" value="ECO:0007669"/>
    <property type="project" value="UniProtKB-ARBA"/>
</dbReference>
<dbReference type="SMART" id="SM01331">
    <property type="entry name" value="DUF3635"/>
    <property type="match status" value="1"/>
</dbReference>
<dbReference type="Pfam" id="PF07679">
    <property type="entry name" value="I-set"/>
    <property type="match status" value="1"/>
</dbReference>
<dbReference type="Gene3D" id="1.10.510.10">
    <property type="entry name" value="Transferase(Phosphotransferase) domain 1"/>
    <property type="match status" value="1"/>
</dbReference>
<evidence type="ECO:0000259" key="13">
    <source>
        <dbReference type="PROSITE" id="PS50853"/>
    </source>
</evidence>
<keyword evidence="15" id="KW-1185">Reference proteome</keyword>
<feature type="region of interest" description="Disordered" evidence="10">
    <location>
        <begin position="1247"/>
        <end position="1292"/>
    </location>
</feature>
<protein>
    <recommendedName>
        <fullName evidence="1">non-specific serine/threonine protein kinase</fullName>
        <ecNumber evidence="1">2.7.11.1</ecNumber>
    </recommendedName>
</protein>
<dbReference type="Gene3D" id="2.60.40.10">
    <property type="entry name" value="Immunoglobulins"/>
    <property type="match status" value="5"/>
</dbReference>
<dbReference type="InterPro" id="IPR024604">
    <property type="entry name" value="GSG2_C"/>
</dbReference>
<feature type="domain" description="Protein kinase" evidence="11">
    <location>
        <begin position="973"/>
        <end position="1394"/>
    </location>
</feature>
<dbReference type="CDD" id="cd00063">
    <property type="entry name" value="FN3"/>
    <property type="match status" value="3"/>
</dbReference>
<organism evidence="14 15">
    <name type="scientific">Heterodera trifolii</name>
    <dbReference type="NCBI Taxonomy" id="157864"/>
    <lineage>
        <taxon>Eukaryota</taxon>
        <taxon>Metazoa</taxon>
        <taxon>Ecdysozoa</taxon>
        <taxon>Nematoda</taxon>
        <taxon>Chromadorea</taxon>
        <taxon>Rhabditida</taxon>
        <taxon>Tylenchina</taxon>
        <taxon>Tylenchomorpha</taxon>
        <taxon>Tylenchoidea</taxon>
        <taxon>Heteroderidae</taxon>
        <taxon>Heteroderinae</taxon>
        <taxon>Heterodera</taxon>
    </lineage>
</organism>
<gene>
    <name evidence="14" type="ORF">niasHT_021622</name>
</gene>
<dbReference type="SUPFAM" id="SSF48726">
    <property type="entry name" value="Immunoglobulin"/>
    <property type="match status" value="1"/>
</dbReference>
<feature type="region of interest" description="Disordered" evidence="10">
    <location>
        <begin position="870"/>
        <end position="892"/>
    </location>
</feature>
<proteinExistence type="predicted"/>
<dbReference type="InterPro" id="IPR013098">
    <property type="entry name" value="Ig_I-set"/>
</dbReference>
<dbReference type="PROSITE" id="PS50011">
    <property type="entry name" value="PROTEIN_KINASE_DOM"/>
    <property type="match status" value="1"/>
</dbReference>
<dbReference type="PANTHER" id="PTHR24419">
    <property type="entry name" value="INTERLEUKIN-1 RECEPTOR-ASSOCIATED KINASE"/>
    <property type="match status" value="1"/>
</dbReference>
<evidence type="ECO:0000256" key="4">
    <source>
        <dbReference type="ARBA" id="ARBA00022741"/>
    </source>
</evidence>
<feature type="region of interest" description="Disordered" evidence="10">
    <location>
        <begin position="286"/>
        <end position="384"/>
    </location>
</feature>
<dbReference type="PROSITE" id="PS50853">
    <property type="entry name" value="FN3"/>
    <property type="match status" value="3"/>
</dbReference>
<sequence length="1568" mass="173916">MRPTPRQPSTHLRRLELLQPHVQLDDFKKKEKIPCPQCGHLLDDSKKALSNHNRSKHKAENVADIEDDMAAEKALRRANAEHETESSDVDEDDYVVESDDDIPVVEVEKPRVGKVTKHTVDLSWIRPPHDGGAPIDGYVIEQRKMGDDDWTRANIGVPGAKTVRDTRCTVKGLPEKKQFEFRVRAVNEAGEGLLSMTSDLVFTTDQPGRPVFDLSNLKDTTVRAGETTTITLPCSSGGLKPNVDVLNDDSSDQPSSSTARRREPRKQKSARKDAIELTPLDIQCCSKNLTLPRPKNTERTASGSGRRRVGSTAADRPAQAASAACAAGEEAPDDRDKVPGEPPVTVDGKTKYGAENESREKPRLAKRTKESASAGRSLRVRGQTSGEPVVLNFDRTRAELELVAPASNCCINVLTPVRPSQRGKCGRSRANTANAGAALAASCEDRFLKPQIITAQRKWKVRAGRTLSLCIKFVGTPDPSVCWVKAGGAGTLPPELIMEEHIKGNTSIFFPAAKRSESGTYELRLKNNIGETEGHFEVLVQDRPAPPKRPLAVDNVARDSCTLSWQPPEDDGGSEVTNYVVECRDVGSQVWLPVNNVVGTNSTVPNLQEGHEYQFRVCAVNAFGCSDPLNTDSDVLAMDPYDPPGRPEVTHHDNNQISIKWAPSTDTGGSPIAHYDVQRKDAKTRRWIKVEKPRVGKVTKHTVDLSWIRPPHDGGAPIDGYVIEQRKMGDDDWTRANIGVPGAKTVRDTRCTVKGLPEKKQFEFRVRAVNEAGEGLLSMTSDLVFTTDQPGRPVFDLSNLKDTTVRAGETTTITLPCSSGGLKPNVDVLNDDSSDQPSSSTARRREPRKQKSARKDAIELTPLDIQCCSKNLTLPRPKNTERTASGSGRRRVGSTAAARQAQAAAAACAADEEATDEAKLKKRHDMSIRALKRRSVRSSTFFEKDLAVLLEFCGQQPADVVSWRDFEASAGSFNGWSKIGEGAFGEVFKGPLDGVCIVLKVIPFAVNEDQCLKLVNGDHLKPAKFVFNELFITNELSKLSDAGNDFVTPSFTQLRMSKVVKGCLPSKLLKAWDDFKKAKPELVENDRPDIYAHENLHFAIIGLSYGGKDLEKYTIKNGRECYSIFHQIALSLAIAEDVLEFEHRDLHAGNILVEQCSDEKIRYVYRGEQIDVVSNGVRASIIDFSISRLNKNGVRFVDLSHDNGLFEQNGVSDGGDYQYDVYRLMKAAVNEKWAKFWPQTNVLWMGNQRPTGRRSRKPPFNSWSARCSQPDATKPTCAGGQQRQQKQYDKRQRRVIRSNGSVSFICPNSAASSKVRCPNRTNEIVLLQHMKFFVFDEHCRHHKCQFFRPKLCQPSGIAIADRDCPLLTDFFVDLFRLTLVPQPTAPPLLFEPFLQMDLSNMNQEVELLTREHSELGAFCLLREGNQAKLSCTQNGDDDNPPAGLHADHRLFQTVRPCADFICTSARALFKIVFASPQARLSLCCFSSFCTFLQNHHRTLEKFAIYGSQADARLVTSTPRAPNPFTPLPFVVLFLLPLLPTRAKLVWSRPVETACTSRLHRPTLLELDS</sequence>
<dbReference type="Pfam" id="PF12330">
    <property type="entry name" value="Haspin_kinase"/>
    <property type="match status" value="1"/>
</dbReference>
<evidence type="ECO:0000313" key="14">
    <source>
        <dbReference type="EMBL" id="KAL3093793.1"/>
    </source>
</evidence>
<keyword evidence="3" id="KW-0808">Transferase</keyword>
<dbReference type="FunFam" id="2.60.40.10:FF:000003">
    <property type="entry name" value="Titin isoform E"/>
    <property type="match status" value="1"/>
</dbReference>
<comment type="caution">
    <text evidence="14">The sequence shown here is derived from an EMBL/GenBank/DDBJ whole genome shotgun (WGS) entry which is preliminary data.</text>
</comment>
<dbReference type="InterPro" id="IPR003961">
    <property type="entry name" value="FN3_dom"/>
</dbReference>
<evidence type="ECO:0000256" key="6">
    <source>
        <dbReference type="ARBA" id="ARBA00022840"/>
    </source>
</evidence>
<evidence type="ECO:0000256" key="5">
    <source>
        <dbReference type="ARBA" id="ARBA00022777"/>
    </source>
</evidence>
<keyword evidence="5" id="KW-0418">Kinase</keyword>
<dbReference type="Proteomes" id="UP001620626">
    <property type="component" value="Unassembled WGS sequence"/>
</dbReference>
<dbReference type="SMART" id="SM00060">
    <property type="entry name" value="FN3"/>
    <property type="match status" value="3"/>
</dbReference>
<dbReference type="SUPFAM" id="SSF56112">
    <property type="entry name" value="Protein kinase-like (PK-like)"/>
    <property type="match status" value="1"/>
</dbReference>
<keyword evidence="6 9" id="KW-0067">ATP-binding</keyword>
<dbReference type="EMBL" id="JBICBT010000908">
    <property type="protein sequence ID" value="KAL3093793.1"/>
    <property type="molecule type" value="Genomic_DNA"/>
</dbReference>
<dbReference type="InterPro" id="IPR017441">
    <property type="entry name" value="Protein_kinase_ATP_BS"/>
</dbReference>
<dbReference type="Gene3D" id="3.30.200.20">
    <property type="entry name" value="Phosphorylase Kinase, domain 1"/>
    <property type="match status" value="1"/>
</dbReference>
<evidence type="ECO:0000259" key="11">
    <source>
        <dbReference type="PROSITE" id="PS50011"/>
    </source>
</evidence>
<dbReference type="Pfam" id="PF00041">
    <property type="entry name" value="fn3"/>
    <property type="match status" value="3"/>
</dbReference>